<comment type="caution">
    <text evidence="13">The sequence shown here is derived from an EMBL/GenBank/DDBJ whole genome shotgun (WGS) entry which is preliminary data.</text>
</comment>
<keyword evidence="8" id="KW-1133">Transmembrane helix</keyword>
<evidence type="ECO:0000313" key="14">
    <source>
        <dbReference type="Proteomes" id="UP000655225"/>
    </source>
</evidence>
<dbReference type="FunFam" id="3.40.50.200:FF:000006">
    <property type="entry name" value="Subtilisin-like protease SBT1.5"/>
    <property type="match status" value="1"/>
</dbReference>
<feature type="domain" description="Subtilisin-like protease fibronectin type-III" evidence="12">
    <location>
        <begin position="691"/>
        <end position="789"/>
    </location>
</feature>
<dbReference type="Pfam" id="PF00082">
    <property type="entry name" value="Peptidase_S8"/>
    <property type="match status" value="1"/>
</dbReference>
<dbReference type="Gene3D" id="3.40.50.200">
    <property type="entry name" value="Peptidase S8/S53 domain"/>
    <property type="match status" value="1"/>
</dbReference>
<evidence type="ECO:0000256" key="2">
    <source>
        <dbReference type="ARBA" id="ARBA00022670"/>
    </source>
</evidence>
<dbReference type="GO" id="GO:0006508">
    <property type="term" value="P:proteolysis"/>
    <property type="evidence" value="ECO:0007669"/>
    <property type="project" value="UniProtKB-KW"/>
</dbReference>
<evidence type="ECO:0000256" key="1">
    <source>
        <dbReference type="ARBA" id="ARBA00011073"/>
    </source>
</evidence>
<dbReference type="Pfam" id="PF17766">
    <property type="entry name" value="fn3_6"/>
    <property type="match status" value="1"/>
</dbReference>
<evidence type="ECO:0000256" key="4">
    <source>
        <dbReference type="ARBA" id="ARBA00022801"/>
    </source>
</evidence>
<dbReference type="InterPro" id="IPR015500">
    <property type="entry name" value="Peptidase_S8_subtilisin-rel"/>
</dbReference>
<feature type="active site" description="Charge relay system" evidence="6 7">
    <location>
        <position position="194"/>
    </location>
</feature>
<dbReference type="InterPro" id="IPR041469">
    <property type="entry name" value="Subtilisin-like_FN3"/>
</dbReference>
<keyword evidence="14" id="KW-1185">Reference proteome</keyword>
<keyword evidence="8" id="KW-0472">Membrane</keyword>
<dbReference type="PROSITE" id="PS51892">
    <property type="entry name" value="SUBTILASE"/>
    <property type="match status" value="1"/>
</dbReference>
<evidence type="ECO:0000256" key="7">
    <source>
        <dbReference type="PROSITE-ProRule" id="PRU01240"/>
    </source>
</evidence>
<evidence type="ECO:0000313" key="13">
    <source>
        <dbReference type="EMBL" id="KAF8380349.1"/>
    </source>
</evidence>
<comment type="similarity">
    <text evidence="1 7">Belongs to the peptidase S8 family.</text>
</comment>
<evidence type="ECO:0000256" key="6">
    <source>
        <dbReference type="PIRSR" id="PIRSR615500-1"/>
    </source>
</evidence>
<keyword evidence="5 7" id="KW-0720">Serine protease</keyword>
<dbReference type="Gene3D" id="3.30.70.80">
    <property type="entry name" value="Peptidase S8 propeptide/proteinase inhibitor I9"/>
    <property type="match status" value="1"/>
</dbReference>
<feature type="chain" id="PRO_5032559312" description="Cucumisin" evidence="9">
    <location>
        <begin position="25"/>
        <end position="832"/>
    </location>
</feature>
<dbReference type="CDD" id="cd04852">
    <property type="entry name" value="Peptidases_S8_3"/>
    <property type="match status" value="1"/>
</dbReference>
<feature type="domain" description="Peptidase S8/S53" evidence="10">
    <location>
        <begin position="187"/>
        <end position="636"/>
    </location>
</feature>
<dbReference type="InterPro" id="IPR045051">
    <property type="entry name" value="SBT"/>
</dbReference>
<evidence type="ECO:0000256" key="9">
    <source>
        <dbReference type="SAM" id="SignalP"/>
    </source>
</evidence>
<dbReference type="EMBL" id="JABCRI010000021">
    <property type="protein sequence ID" value="KAF8380349.1"/>
    <property type="molecule type" value="Genomic_DNA"/>
</dbReference>
<dbReference type="Pfam" id="PF05922">
    <property type="entry name" value="Inhibitor_I9"/>
    <property type="match status" value="1"/>
</dbReference>
<feature type="transmembrane region" description="Helical" evidence="8">
    <location>
        <begin position="48"/>
        <end position="74"/>
    </location>
</feature>
<keyword evidence="4 7" id="KW-0378">Hydrolase</keyword>
<dbReference type="PANTHER" id="PTHR10795">
    <property type="entry name" value="PROPROTEIN CONVERTASE SUBTILISIN/KEXIN"/>
    <property type="match status" value="1"/>
</dbReference>
<dbReference type="InterPro" id="IPR000209">
    <property type="entry name" value="Peptidase_S8/S53_dom"/>
</dbReference>
<dbReference type="InterPro" id="IPR036852">
    <property type="entry name" value="Peptidase_S8/S53_dom_sf"/>
</dbReference>
<proteinExistence type="inferred from homology"/>
<dbReference type="GO" id="GO:0004252">
    <property type="term" value="F:serine-type endopeptidase activity"/>
    <property type="evidence" value="ECO:0007669"/>
    <property type="project" value="UniProtKB-UniRule"/>
</dbReference>
<organism evidence="13 14">
    <name type="scientific">Tetracentron sinense</name>
    <name type="common">Spur-leaf</name>
    <dbReference type="NCBI Taxonomy" id="13715"/>
    <lineage>
        <taxon>Eukaryota</taxon>
        <taxon>Viridiplantae</taxon>
        <taxon>Streptophyta</taxon>
        <taxon>Embryophyta</taxon>
        <taxon>Tracheophyta</taxon>
        <taxon>Spermatophyta</taxon>
        <taxon>Magnoliopsida</taxon>
        <taxon>Trochodendrales</taxon>
        <taxon>Trochodendraceae</taxon>
        <taxon>Tetracentron</taxon>
    </lineage>
</organism>
<dbReference type="Gene3D" id="3.50.30.30">
    <property type="match status" value="1"/>
</dbReference>
<keyword evidence="3 9" id="KW-0732">Signal</keyword>
<keyword evidence="2 7" id="KW-0645">Protease</keyword>
<gene>
    <name evidence="13" type="ORF">HHK36_027834</name>
</gene>
<reference evidence="13 14" key="1">
    <citation type="submission" date="2020-04" db="EMBL/GenBank/DDBJ databases">
        <title>Plant Genome Project.</title>
        <authorList>
            <person name="Zhang R.-G."/>
        </authorList>
    </citation>
    <scope>NUCLEOTIDE SEQUENCE [LARGE SCALE GENOMIC DNA]</scope>
    <source>
        <strain evidence="13">YNK0</strain>
        <tissue evidence="13">Leaf</tissue>
    </source>
</reference>
<dbReference type="PROSITE" id="PS00138">
    <property type="entry name" value="SUBTILASE_SER"/>
    <property type="match status" value="1"/>
</dbReference>
<accession>A0A834YIF7</accession>
<keyword evidence="8" id="KW-0812">Transmembrane</keyword>
<sequence>MAKTPMVSLLHLFLLSAFVLNCHSQEKEVHVVYLGEPLRGDVSVAATHHSMLAGVLGRLLLLLLLVLVAIILYYNYSIINAILGDLYLICGEWGSFKRSESLSLYNLKHLNLSNCSHSSAKKSLVYSYGRSFNGFAAKLSEEEVTKFSDMEGVVSVLPNTILKLHTTRSWDFMGFTQNHLAGPHEGDVIVGLLDTGIWPESESFGDKDFGPPPAKWNGTCQSGNNFTCNNKIIGARYYNSMDYYDITDFKSPRDSEGHGSHTASTAAGVEVAGASYLGLAEGVARGAVPKARIAMYKVCWSFGCALADILAAFDDAIADGVDIISVSLGSDWPLPYFQDPIAIGSFHAMKNGILTSNSAGNSGPWPYTVSNYSPWSLTVAASTIDRKFVCQVVLGNGQAFTGNAINNFDLNGTSYPLIWGGDAANFSAGANPEASRYCLPGYLNSYKVEGKIVLCDTLWDGSGVLMANGLGTIMADTYYTDFAFSFPLPATFISKEDGLKVLEYIRSTDTPIATILVGETWKDVMAPSIVSFSSRGPNPITPDILKPDLTAPGVDILAAWSPVSPPSIYWKDTRSVNYNIISGTSMSCPHVSGAAAYIKATYPDWSPAAIKSALMTTAYVMDSRKHEDAEFAYGSGHINPLKAVTPGLVFDASEADYIDFLCKQGYNTSTLRLVTGDNSVCTSTEPGRAWDLNYPSFSLAIEDGQPITGTFTRTVTNVGFSNSTYFVYLYLPTSISVKVEPSILSFSAVGEKKSFTVTVSGPKISMQPIMSAAIIWKDGVHEVRTPLVVYTILPASYSSYSVPTSKKPAFEGKKPVFEGSSFYHKNGILGNS</sequence>
<dbReference type="InterPro" id="IPR010259">
    <property type="entry name" value="S8pro/Inhibitor_I9"/>
</dbReference>
<evidence type="ECO:0000256" key="5">
    <source>
        <dbReference type="ARBA" id="ARBA00022825"/>
    </source>
</evidence>
<evidence type="ECO:0000256" key="3">
    <source>
        <dbReference type="ARBA" id="ARBA00022729"/>
    </source>
</evidence>
<name>A0A834YIF7_TETSI</name>
<dbReference type="Proteomes" id="UP000655225">
    <property type="component" value="Unassembled WGS sequence"/>
</dbReference>
<dbReference type="SUPFAM" id="SSF52743">
    <property type="entry name" value="Subtilisin-like"/>
    <property type="match status" value="1"/>
</dbReference>
<evidence type="ECO:0000256" key="8">
    <source>
        <dbReference type="SAM" id="Phobius"/>
    </source>
</evidence>
<feature type="active site" description="Charge relay system" evidence="6 7">
    <location>
        <position position="258"/>
    </location>
</feature>
<dbReference type="InterPro" id="IPR023828">
    <property type="entry name" value="Peptidase_S8_Ser-AS"/>
</dbReference>
<dbReference type="PRINTS" id="PR00723">
    <property type="entry name" value="SUBTILISIN"/>
</dbReference>
<feature type="active site" description="Charge relay system" evidence="6 7">
    <location>
        <position position="585"/>
    </location>
</feature>
<protein>
    <recommendedName>
        <fullName evidence="15">Cucumisin</fullName>
    </recommendedName>
</protein>
<feature type="domain" description="Inhibitor I9" evidence="11">
    <location>
        <begin position="115"/>
        <end position="165"/>
    </location>
</feature>
<evidence type="ECO:0000259" key="12">
    <source>
        <dbReference type="Pfam" id="PF17766"/>
    </source>
</evidence>
<evidence type="ECO:0000259" key="10">
    <source>
        <dbReference type="Pfam" id="PF00082"/>
    </source>
</evidence>
<dbReference type="Gene3D" id="2.60.40.2310">
    <property type="match status" value="1"/>
</dbReference>
<dbReference type="OrthoDB" id="206201at2759"/>
<evidence type="ECO:0000259" key="11">
    <source>
        <dbReference type="Pfam" id="PF05922"/>
    </source>
</evidence>
<feature type="signal peptide" evidence="9">
    <location>
        <begin position="1"/>
        <end position="24"/>
    </location>
</feature>
<dbReference type="OMA" id="FARYCEN"/>
<dbReference type="InterPro" id="IPR034197">
    <property type="entry name" value="Peptidases_S8_3"/>
</dbReference>
<dbReference type="CDD" id="cd02120">
    <property type="entry name" value="PA_subtilisin_like"/>
    <property type="match status" value="1"/>
</dbReference>
<evidence type="ECO:0008006" key="15">
    <source>
        <dbReference type="Google" id="ProtNLM"/>
    </source>
</evidence>
<dbReference type="InterPro" id="IPR037045">
    <property type="entry name" value="S8pro/Inhibitor_I9_sf"/>
</dbReference>
<dbReference type="AlphaFoldDB" id="A0A834YIF7"/>